<dbReference type="GO" id="GO:0006508">
    <property type="term" value="P:proteolysis"/>
    <property type="evidence" value="ECO:0007669"/>
    <property type="project" value="UniProtKB-KW"/>
</dbReference>
<keyword evidence="8" id="KW-0472">Membrane</keyword>
<dbReference type="PANTHER" id="PTHR43343:SF3">
    <property type="entry name" value="PROTEASE DO-LIKE 8, CHLOROPLASTIC"/>
    <property type="match status" value="1"/>
</dbReference>
<dbReference type="GO" id="GO:0012505">
    <property type="term" value="C:endomembrane system"/>
    <property type="evidence" value="ECO:0007669"/>
    <property type="project" value="UniProtKB-SubCell"/>
</dbReference>
<evidence type="ECO:0000256" key="3">
    <source>
        <dbReference type="ARBA" id="ARBA00021768"/>
    </source>
</evidence>
<evidence type="ECO:0000256" key="2">
    <source>
        <dbReference type="ARBA" id="ARBA00010541"/>
    </source>
</evidence>
<dbReference type="Pfam" id="PF13365">
    <property type="entry name" value="Trypsin_2"/>
    <property type="match status" value="1"/>
</dbReference>
<organism evidence="10 11">
    <name type="scientific">Mammaliicoccus stepanovicii</name>
    <dbReference type="NCBI Taxonomy" id="643214"/>
    <lineage>
        <taxon>Bacteria</taxon>
        <taxon>Bacillati</taxon>
        <taxon>Bacillota</taxon>
        <taxon>Bacilli</taxon>
        <taxon>Bacillales</taxon>
        <taxon>Staphylococcaceae</taxon>
        <taxon>Mammaliicoccus</taxon>
    </lineage>
</organism>
<dbReference type="InterPro" id="IPR009003">
    <property type="entry name" value="Peptidase_S1_PA"/>
</dbReference>
<keyword evidence="8" id="KW-0812">Transmembrane</keyword>
<sequence length="418" mass="45542">MDNNENNENQYSNQERSTSNGYYFKKKNNIPWYQSCLLPFIAGILGAILILALYIGGTKIVDFASSYKDEAEITKAPANEKGGNIKDNKSSNKSVSKMIEDVSPSIVGVTNKQKSSGFEQFFGSRDSKDSSEPQETGTGTGVIYQSNSNGAYIVTNNHVIEGASEIEVQLHNDKSVKAKLVGTDVMTDLAVLKIEGNYNIKPIKFADSSKVKAGETVFALGNPLGIEFANSVTQGIISSQERTMSVQTSQGVTEATVIQTDAAINPGNSGGALIDLNGNLIGINSMKISRSDVEGIGFAIPSNEVDHIIKDIMDDGKVTRPYIGISMISIKDIPEQYKKDLKLSKDSGVYISEVDKKAQNGIQKGDIITEIDGKTVNDDADIRNYIYDKKKPGDKIKLKIIRDNKEKIEKVTLSEQNK</sequence>
<keyword evidence="4 10" id="KW-0645">Protease</keyword>
<dbReference type="Gene3D" id="2.40.10.10">
    <property type="entry name" value="Trypsin-like serine proteases"/>
    <property type="match status" value="2"/>
</dbReference>
<feature type="region of interest" description="Disordered" evidence="7">
    <location>
        <begin position="122"/>
        <end position="142"/>
    </location>
</feature>
<evidence type="ECO:0000256" key="8">
    <source>
        <dbReference type="SAM" id="Phobius"/>
    </source>
</evidence>
<evidence type="ECO:0000256" key="7">
    <source>
        <dbReference type="SAM" id="MobiDB-lite"/>
    </source>
</evidence>
<accession>A0A239Z1D6</accession>
<dbReference type="SUPFAM" id="SSF50494">
    <property type="entry name" value="Trypsin-like serine proteases"/>
    <property type="match status" value="1"/>
</dbReference>
<feature type="domain" description="PDZ" evidence="9">
    <location>
        <begin position="312"/>
        <end position="404"/>
    </location>
</feature>
<dbReference type="InterPro" id="IPR001940">
    <property type="entry name" value="Peptidase_S1C"/>
</dbReference>
<dbReference type="EMBL" id="LT906462">
    <property type="protein sequence ID" value="SNV64324.1"/>
    <property type="molecule type" value="Genomic_DNA"/>
</dbReference>
<dbReference type="SUPFAM" id="SSF50156">
    <property type="entry name" value="PDZ domain-like"/>
    <property type="match status" value="1"/>
</dbReference>
<proteinExistence type="inferred from homology"/>
<dbReference type="KEGG" id="sste:SAMEA4384403_1017"/>
<gene>
    <name evidence="10" type="primary">htrA</name>
    <name evidence="10" type="ORF">SAMEA4384403_01017</name>
</gene>
<evidence type="ECO:0000313" key="11">
    <source>
        <dbReference type="Proteomes" id="UP000242084"/>
    </source>
</evidence>
<dbReference type="PRINTS" id="PR00834">
    <property type="entry name" value="PROTEASES2C"/>
</dbReference>
<dbReference type="SMART" id="SM00228">
    <property type="entry name" value="PDZ"/>
    <property type="match status" value="1"/>
</dbReference>
<keyword evidence="6" id="KW-0720">Serine protease</keyword>
<dbReference type="InterPro" id="IPR043504">
    <property type="entry name" value="Peptidase_S1_PA_chymotrypsin"/>
</dbReference>
<protein>
    <recommendedName>
        <fullName evidence="3">Serine protease HtrA-like</fullName>
    </recommendedName>
</protein>
<evidence type="ECO:0000259" key="9">
    <source>
        <dbReference type="PROSITE" id="PS50106"/>
    </source>
</evidence>
<comment type="subcellular location">
    <subcellularLocation>
        <location evidence="1">Cell membrane</location>
        <topology evidence="1">Single-pass membrane protein</topology>
    </subcellularLocation>
</comment>
<dbReference type="OrthoDB" id="9758917at2"/>
<dbReference type="PROSITE" id="PS50106">
    <property type="entry name" value="PDZ"/>
    <property type="match status" value="1"/>
</dbReference>
<comment type="similarity">
    <text evidence="2">Belongs to the peptidase S1C family.</text>
</comment>
<keyword evidence="11" id="KW-1185">Reference proteome</keyword>
<dbReference type="InterPro" id="IPR051201">
    <property type="entry name" value="Chloro_Bact_Ser_Proteases"/>
</dbReference>
<dbReference type="InterPro" id="IPR001478">
    <property type="entry name" value="PDZ"/>
</dbReference>
<dbReference type="Proteomes" id="UP000242084">
    <property type="component" value="Chromosome 1"/>
</dbReference>
<name>A0A239Z1D6_9STAP</name>
<feature type="transmembrane region" description="Helical" evidence="8">
    <location>
        <begin position="32"/>
        <end position="55"/>
    </location>
</feature>
<reference evidence="10 11" key="1">
    <citation type="submission" date="2017-06" db="EMBL/GenBank/DDBJ databases">
        <authorList>
            <consortium name="Pathogen Informatics"/>
        </authorList>
    </citation>
    <scope>NUCLEOTIDE SEQUENCE [LARGE SCALE GENOMIC DNA]</scope>
    <source>
        <strain evidence="10 11">NCTC13839</strain>
    </source>
</reference>
<evidence type="ECO:0000256" key="6">
    <source>
        <dbReference type="ARBA" id="ARBA00022825"/>
    </source>
</evidence>
<feature type="compositionally biased region" description="Polar residues" evidence="7">
    <location>
        <begin position="133"/>
        <end position="142"/>
    </location>
</feature>
<dbReference type="InterPro" id="IPR036034">
    <property type="entry name" value="PDZ_sf"/>
</dbReference>
<keyword evidence="5 10" id="KW-0378">Hydrolase</keyword>
<dbReference type="Gene3D" id="2.30.42.10">
    <property type="match status" value="1"/>
</dbReference>
<dbReference type="RefSeq" id="WP_095087409.1">
    <property type="nucleotide sequence ID" value="NZ_BMDM01000002.1"/>
</dbReference>
<evidence type="ECO:0000256" key="5">
    <source>
        <dbReference type="ARBA" id="ARBA00022801"/>
    </source>
</evidence>
<dbReference type="Pfam" id="PF13180">
    <property type="entry name" value="PDZ_2"/>
    <property type="match status" value="1"/>
</dbReference>
<evidence type="ECO:0000256" key="1">
    <source>
        <dbReference type="ARBA" id="ARBA00004162"/>
    </source>
</evidence>
<dbReference type="AlphaFoldDB" id="A0A239Z1D6"/>
<evidence type="ECO:0000313" key="10">
    <source>
        <dbReference type="EMBL" id="SNV64324.1"/>
    </source>
</evidence>
<evidence type="ECO:0000256" key="4">
    <source>
        <dbReference type="ARBA" id="ARBA00022670"/>
    </source>
</evidence>
<keyword evidence="8" id="KW-1133">Transmembrane helix</keyword>
<dbReference type="GO" id="GO:0004252">
    <property type="term" value="F:serine-type endopeptidase activity"/>
    <property type="evidence" value="ECO:0007669"/>
    <property type="project" value="InterPro"/>
</dbReference>
<dbReference type="PANTHER" id="PTHR43343">
    <property type="entry name" value="PEPTIDASE S12"/>
    <property type="match status" value="1"/>
</dbReference>